<keyword evidence="1" id="KW-0472">Membrane</keyword>
<sequence>MPWAPDWTARSTRIFTPLNPEDRRMEQVTNALTTALAAIFLSAMIIEVRRRQKQLQELYNVLDEQDRLIVMELDRMVELGEIKPYAD</sequence>
<organism evidence="2 3">
    <name type="scientific">Methylococcus capsulatus</name>
    <dbReference type="NCBI Taxonomy" id="414"/>
    <lineage>
        <taxon>Bacteria</taxon>
        <taxon>Pseudomonadati</taxon>
        <taxon>Pseudomonadota</taxon>
        <taxon>Gammaproteobacteria</taxon>
        <taxon>Methylococcales</taxon>
        <taxon>Methylococcaceae</taxon>
        <taxon>Methylococcus</taxon>
    </lineage>
</organism>
<evidence type="ECO:0000313" key="2">
    <source>
        <dbReference type="EMBL" id="CAI8862445.1"/>
    </source>
</evidence>
<protein>
    <submittedName>
        <fullName evidence="2">Uncharacterized protein</fullName>
    </submittedName>
</protein>
<name>A0AA35V622_METCP</name>
<gene>
    <name evidence="2" type="ORF">MCNOR_2709</name>
</gene>
<evidence type="ECO:0000256" key="1">
    <source>
        <dbReference type="SAM" id="Phobius"/>
    </source>
</evidence>
<dbReference type="AlphaFoldDB" id="A0AA35V622"/>
<dbReference type="EMBL" id="OX458332">
    <property type="protein sequence ID" value="CAI8862445.1"/>
    <property type="molecule type" value="Genomic_DNA"/>
</dbReference>
<feature type="transmembrane region" description="Helical" evidence="1">
    <location>
        <begin position="28"/>
        <end position="46"/>
    </location>
</feature>
<evidence type="ECO:0000313" key="3">
    <source>
        <dbReference type="Proteomes" id="UP001158598"/>
    </source>
</evidence>
<keyword evidence="1" id="KW-0812">Transmembrane</keyword>
<reference evidence="2" key="1">
    <citation type="submission" date="2023-03" db="EMBL/GenBank/DDBJ databases">
        <authorList>
            <person name="Pearce D."/>
        </authorList>
    </citation>
    <scope>NUCLEOTIDE SEQUENCE</scope>
    <source>
        <strain evidence="2">Mc</strain>
    </source>
</reference>
<keyword evidence="1" id="KW-1133">Transmembrane helix</keyword>
<proteinExistence type="predicted"/>
<dbReference type="Proteomes" id="UP001158598">
    <property type="component" value="Chromosome"/>
</dbReference>
<accession>A0AA35V622</accession>